<evidence type="ECO:0000256" key="1">
    <source>
        <dbReference type="SAM" id="MobiDB-lite"/>
    </source>
</evidence>
<protein>
    <submittedName>
        <fullName evidence="2">Uncharacterized protein</fullName>
    </submittedName>
</protein>
<evidence type="ECO:0000313" key="2">
    <source>
        <dbReference type="EMBL" id="CAK7265942.1"/>
    </source>
</evidence>
<keyword evidence="3" id="KW-1185">Reference proteome</keyword>
<comment type="caution">
    <text evidence="2">The sequence shown here is derived from an EMBL/GenBank/DDBJ whole genome shotgun (WGS) entry which is preliminary data.</text>
</comment>
<feature type="region of interest" description="Disordered" evidence="1">
    <location>
        <begin position="181"/>
        <end position="204"/>
    </location>
</feature>
<reference evidence="2 3" key="1">
    <citation type="submission" date="2024-01" db="EMBL/GenBank/DDBJ databases">
        <authorList>
            <person name="Allen C."/>
            <person name="Tagirdzhanova G."/>
        </authorList>
    </citation>
    <scope>NUCLEOTIDE SEQUENCE [LARGE SCALE GENOMIC DNA]</scope>
    <source>
        <strain evidence="2 3">CBS 573.63</strain>
    </source>
</reference>
<gene>
    <name evidence="2" type="ORF">SEPCBS57363_001845</name>
</gene>
<proteinExistence type="predicted"/>
<accession>A0ABP0DCS3</accession>
<organism evidence="2 3">
    <name type="scientific">Sporothrix epigloea</name>
    <dbReference type="NCBI Taxonomy" id="1892477"/>
    <lineage>
        <taxon>Eukaryota</taxon>
        <taxon>Fungi</taxon>
        <taxon>Dikarya</taxon>
        <taxon>Ascomycota</taxon>
        <taxon>Pezizomycotina</taxon>
        <taxon>Sordariomycetes</taxon>
        <taxon>Sordariomycetidae</taxon>
        <taxon>Ophiostomatales</taxon>
        <taxon>Ophiostomataceae</taxon>
        <taxon>Sporothrix</taxon>
    </lineage>
</organism>
<dbReference type="EMBL" id="CAWUOM010000021">
    <property type="protein sequence ID" value="CAK7265942.1"/>
    <property type="molecule type" value="Genomic_DNA"/>
</dbReference>
<sequence>MPDDCNPYPPEAWEDCGLRSFLGIPSVPVLSPVALLPEGEGLFQTAEQLQHMLDLTFLPEVVGLEVIPKIGWGWSKEPKSIKCAVMYNTYMTEVEKICEHGMVMVYFHGKRRCVPIPLKLTAKLDKNGRAVKRRERERNDDLLCAEALEKHTDFYAITDDKEGNAARLAYLRREAARLRAAQERSKVGDENVPCTEPGSEGETP</sequence>
<evidence type="ECO:0000313" key="3">
    <source>
        <dbReference type="Proteomes" id="UP001642501"/>
    </source>
</evidence>
<name>A0ABP0DCS3_9PEZI</name>
<dbReference type="Proteomes" id="UP001642501">
    <property type="component" value="Unassembled WGS sequence"/>
</dbReference>